<dbReference type="EMBL" id="BKCP01004916">
    <property type="protein sequence ID" value="GER34608.1"/>
    <property type="molecule type" value="Genomic_DNA"/>
</dbReference>
<proteinExistence type="predicted"/>
<evidence type="ECO:0000313" key="2">
    <source>
        <dbReference type="Proteomes" id="UP000325081"/>
    </source>
</evidence>
<dbReference type="AlphaFoldDB" id="A0A5A7PPN0"/>
<protein>
    <submittedName>
        <fullName evidence="1">Viral cathepsin</fullName>
    </submittedName>
</protein>
<evidence type="ECO:0000313" key="1">
    <source>
        <dbReference type="EMBL" id="GER34608.1"/>
    </source>
</evidence>
<name>A0A5A7PPN0_STRAF</name>
<gene>
    <name evidence="1" type="ORF">STAS_10842</name>
</gene>
<keyword evidence="2" id="KW-1185">Reference proteome</keyword>
<dbReference type="Proteomes" id="UP000325081">
    <property type="component" value="Unassembled WGS sequence"/>
</dbReference>
<reference evidence="2" key="1">
    <citation type="journal article" date="2019" name="Curr. Biol.">
        <title>Genome Sequence of Striga asiatica Provides Insight into the Evolution of Plant Parasitism.</title>
        <authorList>
            <person name="Yoshida S."/>
            <person name="Kim S."/>
            <person name="Wafula E.K."/>
            <person name="Tanskanen J."/>
            <person name="Kim Y.M."/>
            <person name="Honaas L."/>
            <person name="Yang Z."/>
            <person name="Spallek T."/>
            <person name="Conn C.E."/>
            <person name="Ichihashi Y."/>
            <person name="Cheong K."/>
            <person name="Cui S."/>
            <person name="Der J.P."/>
            <person name="Gundlach H."/>
            <person name="Jiao Y."/>
            <person name="Hori C."/>
            <person name="Ishida J.K."/>
            <person name="Kasahara H."/>
            <person name="Kiba T."/>
            <person name="Kim M.S."/>
            <person name="Koo N."/>
            <person name="Laohavisit A."/>
            <person name="Lee Y.H."/>
            <person name="Lumba S."/>
            <person name="McCourt P."/>
            <person name="Mortimer J.C."/>
            <person name="Mutuku J.M."/>
            <person name="Nomura T."/>
            <person name="Sasaki-Sekimoto Y."/>
            <person name="Seto Y."/>
            <person name="Wang Y."/>
            <person name="Wakatake T."/>
            <person name="Sakakibara H."/>
            <person name="Demura T."/>
            <person name="Yamaguchi S."/>
            <person name="Yoneyama K."/>
            <person name="Manabe R.I."/>
            <person name="Nelson D.C."/>
            <person name="Schulman A.H."/>
            <person name="Timko M.P."/>
            <person name="dePamphilis C.W."/>
            <person name="Choi D."/>
            <person name="Shirasu K."/>
        </authorList>
    </citation>
    <scope>NUCLEOTIDE SEQUENCE [LARGE SCALE GENOMIC DNA]</scope>
    <source>
        <strain evidence="2">cv. UVA1</strain>
    </source>
</reference>
<sequence>MEIKLRMTVPPPMRNYIGSLCLLHLMSLTHSHQVITKHYPKICLFLLMLLIRVAFQQYYCGVDNVEEHDHDRYTRYRSQNCPFPRTSIIRNSIFEVKREPNFTNELRLYHAAESEIVGINTRLSRYKGKVALHTCVLTGFGVRNGVLFFEILNIWGND</sequence>
<comment type="caution">
    <text evidence="1">The sequence shown here is derived from an EMBL/GenBank/DDBJ whole genome shotgun (WGS) entry which is preliminary data.</text>
</comment>
<organism evidence="1 2">
    <name type="scientific">Striga asiatica</name>
    <name type="common">Asiatic witchweed</name>
    <name type="synonym">Buchnera asiatica</name>
    <dbReference type="NCBI Taxonomy" id="4170"/>
    <lineage>
        <taxon>Eukaryota</taxon>
        <taxon>Viridiplantae</taxon>
        <taxon>Streptophyta</taxon>
        <taxon>Embryophyta</taxon>
        <taxon>Tracheophyta</taxon>
        <taxon>Spermatophyta</taxon>
        <taxon>Magnoliopsida</taxon>
        <taxon>eudicotyledons</taxon>
        <taxon>Gunneridae</taxon>
        <taxon>Pentapetalae</taxon>
        <taxon>asterids</taxon>
        <taxon>lamiids</taxon>
        <taxon>Lamiales</taxon>
        <taxon>Orobanchaceae</taxon>
        <taxon>Buchnereae</taxon>
        <taxon>Striga</taxon>
    </lineage>
</organism>
<accession>A0A5A7PPN0</accession>